<dbReference type="STRING" id="63057.A0A2P5DQT5"/>
<dbReference type="AlphaFoldDB" id="A0A2P5DQT5"/>
<dbReference type="EMBL" id="JXTC01000255">
    <property type="protein sequence ID" value="PON75647.1"/>
    <property type="molecule type" value="Genomic_DNA"/>
</dbReference>
<dbReference type="PANTHER" id="PTHR31589:SF221">
    <property type="entry name" value="LIGASE, PUTATIVE (DUF239)-RELATED"/>
    <property type="match status" value="1"/>
</dbReference>
<gene>
    <name evidence="2" type="ORF">TorRG33x02_244960</name>
</gene>
<dbReference type="Gene3D" id="3.90.1320.10">
    <property type="entry name" value="Outer-capsid protein sigma 3, large lobe"/>
    <property type="match status" value="1"/>
</dbReference>
<dbReference type="InterPro" id="IPR053168">
    <property type="entry name" value="Glutamic_endopeptidase"/>
</dbReference>
<reference evidence="3" key="1">
    <citation type="submission" date="2016-06" db="EMBL/GenBank/DDBJ databases">
        <title>Parallel loss of symbiosis genes in relatives of nitrogen-fixing non-legume Parasponia.</title>
        <authorList>
            <person name="Van Velzen R."/>
            <person name="Holmer R."/>
            <person name="Bu F."/>
            <person name="Rutten L."/>
            <person name="Van Zeijl A."/>
            <person name="Liu W."/>
            <person name="Santuari L."/>
            <person name="Cao Q."/>
            <person name="Sharma T."/>
            <person name="Shen D."/>
            <person name="Roswanjaya Y."/>
            <person name="Wardhani T."/>
            <person name="Kalhor M.S."/>
            <person name="Jansen J."/>
            <person name="Van den Hoogen J."/>
            <person name="Gungor B."/>
            <person name="Hartog M."/>
            <person name="Hontelez J."/>
            <person name="Verver J."/>
            <person name="Yang W.-C."/>
            <person name="Schijlen E."/>
            <person name="Repin R."/>
            <person name="Schilthuizen M."/>
            <person name="Schranz E."/>
            <person name="Heidstra R."/>
            <person name="Miyata K."/>
            <person name="Fedorova E."/>
            <person name="Kohlen W."/>
            <person name="Bisseling T."/>
            <person name="Smit S."/>
            <person name="Geurts R."/>
        </authorList>
    </citation>
    <scope>NUCLEOTIDE SEQUENCE [LARGE SCALE GENOMIC DNA]</scope>
    <source>
        <strain evidence="3">cv. RG33-2</strain>
    </source>
</reference>
<organism evidence="2 3">
    <name type="scientific">Trema orientale</name>
    <name type="common">Charcoal tree</name>
    <name type="synonym">Celtis orientalis</name>
    <dbReference type="NCBI Taxonomy" id="63057"/>
    <lineage>
        <taxon>Eukaryota</taxon>
        <taxon>Viridiplantae</taxon>
        <taxon>Streptophyta</taxon>
        <taxon>Embryophyta</taxon>
        <taxon>Tracheophyta</taxon>
        <taxon>Spermatophyta</taxon>
        <taxon>Magnoliopsida</taxon>
        <taxon>eudicotyledons</taxon>
        <taxon>Gunneridae</taxon>
        <taxon>Pentapetalae</taxon>
        <taxon>rosids</taxon>
        <taxon>fabids</taxon>
        <taxon>Rosales</taxon>
        <taxon>Cannabaceae</taxon>
        <taxon>Trema</taxon>
    </lineage>
</organism>
<evidence type="ECO:0000313" key="3">
    <source>
        <dbReference type="Proteomes" id="UP000237000"/>
    </source>
</evidence>
<dbReference type="Pfam" id="PF03080">
    <property type="entry name" value="Neprosin"/>
    <property type="match status" value="1"/>
</dbReference>
<dbReference type="PROSITE" id="PS52045">
    <property type="entry name" value="NEPROSIN_PEP_CD"/>
    <property type="match status" value="1"/>
</dbReference>
<proteinExistence type="predicted"/>
<dbReference type="InterPro" id="IPR004314">
    <property type="entry name" value="Neprosin"/>
</dbReference>
<sequence length="327" mass="36721">MDFDNHKSVVRCSILALLTLCYLLPNEFANARTFATRRHSLELAKRKGTIKSIEGENGEVIDCVDIYKQPAFDHPLLKNHIIEYAEVTLIGGKYYGANATINLWTPVTYYSEFSLAQLWLVSGRQENVNTIEAGWMVDSGSKQTKLFIYWTADNYKITGCYNLECPGFVQVNGQHALGASVEPVSSYDGDQFDVVITVFKNKESGHWWLQIQDQAIGYWPDSIFTTIKDGAEIISWGGEIINNGLEGHHTRTQMGSGHFPSEGYKKAAFFRNIQYVDDAGIFKDPEYLIPYASKPSCYSFEVGEDTSTDKGTFFYFGGPGYSESCPN</sequence>
<keyword evidence="3" id="KW-1185">Reference proteome</keyword>
<evidence type="ECO:0000313" key="2">
    <source>
        <dbReference type="EMBL" id="PON75647.1"/>
    </source>
</evidence>
<dbReference type="InParanoid" id="A0A2P5DQT5"/>
<dbReference type="Proteomes" id="UP000237000">
    <property type="component" value="Unassembled WGS sequence"/>
</dbReference>
<protein>
    <recommendedName>
        <fullName evidence="1">Neprosin PEP catalytic domain-containing protein</fullName>
    </recommendedName>
</protein>
<feature type="domain" description="Neprosin PEP catalytic" evidence="1">
    <location>
        <begin position="75"/>
        <end position="326"/>
    </location>
</feature>
<accession>A0A2P5DQT5</accession>
<name>A0A2P5DQT5_TREOI</name>
<comment type="caution">
    <text evidence="2">The sequence shown here is derived from an EMBL/GenBank/DDBJ whole genome shotgun (WGS) entry which is preliminary data.</text>
</comment>
<evidence type="ECO:0000259" key="1">
    <source>
        <dbReference type="PROSITE" id="PS52045"/>
    </source>
</evidence>
<dbReference type="OrthoDB" id="1858978at2759"/>
<dbReference type="PANTHER" id="PTHR31589">
    <property type="entry name" value="PROTEIN, PUTATIVE (DUF239)-RELATED-RELATED"/>
    <property type="match status" value="1"/>
</dbReference>